<comment type="caution">
    <text evidence="1">The sequence shown here is derived from an EMBL/GenBank/DDBJ whole genome shotgun (WGS) entry which is preliminary data.</text>
</comment>
<dbReference type="Pfam" id="PF00067">
    <property type="entry name" value="p450"/>
    <property type="match status" value="1"/>
</dbReference>
<dbReference type="GO" id="GO:0004497">
    <property type="term" value="F:monooxygenase activity"/>
    <property type="evidence" value="ECO:0007669"/>
    <property type="project" value="InterPro"/>
</dbReference>
<proteinExistence type="predicted"/>
<dbReference type="EMBL" id="JABANM010013164">
    <property type="protein sequence ID" value="KAF4734778.1"/>
    <property type="molecule type" value="Genomic_DNA"/>
</dbReference>
<dbReference type="GO" id="GO:0020037">
    <property type="term" value="F:heme binding"/>
    <property type="evidence" value="ECO:0007669"/>
    <property type="project" value="InterPro"/>
</dbReference>
<sequence>MLAVMYLGGLKKKKKITKKKESIRELGGPVHGDVPLLGFLPWPTVRLLDLCHILADTHGDVFKMKLMGKPWVVIYNTDVIHQILKARPGTFIRRMNEDEAEVKGMVNSEGETWKRNRRLGAPAFNAVHCDAMLPKIAHVASKLAKEIKALSRDREGRILCKPEEWIPRCSLDILCVTTFGIDLNFLGGDGEAANGKSQDVQNTINGYLEGVSLGL</sequence>
<dbReference type="PANTHER" id="PTHR24301">
    <property type="entry name" value="THROMBOXANE-A SYNTHASE"/>
    <property type="match status" value="1"/>
</dbReference>
<organism evidence="1 2">
    <name type="scientific">Perkinsus olseni</name>
    <name type="common">Perkinsus atlanticus</name>
    <dbReference type="NCBI Taxonomy" id="32597"/>
    <lineage>
        <taxon>Eukaryota</taxon>
        <taxon>Sar</taxon>
        <taxon>Alveolata</taxon>
        <taxon>Perkinsozoa</taxon>
        <taxon>Perkinsea</taxon>
        <taxon>Perkinsida</taxon>
        <taxon>Perkinsidae</taxon>
        <taxon>Perkinsus</taxon>
    </lineage>
</organism>
<name>A0A7J6SPC6_PEROL</name>
<dbReference type="AlphaFoldDB" id="A0A7J6SPC6"/>
<dbReference type="GO" id="GO:0016705">
    <property type="term" value="F:oxidoreductase activity, acting on paired donors, with incorporation or reduction of molecular oxygen"/>
    <property type="evidence" value="ECO:0007669"/>
    <property type="project" value="InterPro"/>
</dbReference>
<evidence type="ECO:0000313" key="1">
    <source>
        <dbReference type="EMBL" id="KAF4734778.1"/>
    </source>
</evidence>
<dbReference type="Gene3D" id="1.10.630.10">
    <property type="entry name" value="Cytochrome P450"/>
    <property type="match status" value="1"/>
</dbReference>
<dbReference type="InterPro" id="IPR001128">
    <property type="entry name" value="Cyt_P450"/>
</dbReference>
<dbReference type="PANTHER" id="PTHR24301:SF2">
    <property type="entry name" value="THROMBOXANE-A SYNTHASE"/>
    <property type="match status" value="1"/>
</dbReference>
<dbReference type="GO" id="GO:0005506">
    <property type="term" value="F:iron ion binding"/>
    <property type="evidence" value="ECO:0007669"/>
    <property type="project" value="InterPro"/>
</dbReference>
<reference evidence="1 2" key="1">
    <citation type="submission" date="2020-04" db="EMBL/GenBank/DDBJ databases">
        <title>Perkinsus olseni comparative genomics.</title>
        <authorList>
            <person name="Bogema D.R."/>
        </authorList>
    </citation>
    <scope>NUCLEOTIDE SEQUENCE [LARGE SCALE GENOMIC DNA]</scope>
    <source>
        <strain evidence="1">ATCC PRA-205</strain>
    </source>
</reference>
<accession>A0A7J6SPC6</accession>
<dbReference type="InterPro" id="IPR036396">
    <property type="entry name" value="Cyt_P450_sf"/>
</dbReference>
<evidence type="ECO:0000313" key="2">
    <source>
        <dbReference type="Proteomes" id="UP000574390"/>
    </source>
</evidence>
<dbReference type="Proteomes" id="UP000574390">
    <property type="component" value="Unassembled WGS sequence"/>
</dbReference>
<dbReference type="SUPFAM" id="SSF48264">
    <property type="entry name" value="Cytochrome P450"/>
    <property type="match status" value="1"/>
</dbReference>
<gene>
    <name evidence="1" type="ORF">FOZ62_001827</name>
</gene>
<feature type="non-terminal residue" evidence="1">
    <location>
        <position position="215"/>
    </location>
</feature>
<protein>
    <submittedName>
        <fullName evidence="1">Uncharacterized protein</fullName>
    </submittedName>
</protein>